<protein>
    <submittedName>
        <fullName evidence="1">Uncharacterized protein</fullName>
    </submittedName>
</protein>
<proteinExistence type="predicted"/>
<dbReference type="AlphaFoldDB" id="A0A507QVI5"/>
<accession>A0A507QVI5</accession>
<sequence length="119" mass="13986">MDEQKPGSWHEEVWREPDWARCYPHLIGFRNPEGYLVPLGKRSLRSVLQEEDQYMRSLQINDGQGRGPTCPTLRPAYINTDDEDTPDNQIPHTKESIRLTEKYPLNAEPPYRHMTLRLP</sequence>
<dbReference type="Proteomes" id="UP000319663">
    <property type="component" value="Unassembled WGS sequence"/>
</dbReference>
<organism evidence="1 2">
    <name type="scientific">Monascus purpureus</name>
    <name type="common">Red mold</name>
    <name type="synonym">Monascus anka</name>
    <dbReference type="NCBI Taxonomy" id="5098"/>
    <lineage>
        <taxon>Eukaryota</taxon>
        <taxon>Fungi</taxon>
        <taxon>Dikarya</taxon>
        <taxon>Ascomycota</taxon>
        <taxon>Pezizomycotina</taxon>
        <taxon>Eurotiomycetes</taxon>
        <taxon>Eurotiomycetidae</taxon>
        <taxon>Eurotiales</taxon>
        <taxon>Aspergillaceae</taxon>
        <taxon>Monascus</taxon>
    </lineage>
</organism>
<evidence type="ECO:0000313" key="1">
    <source>
        <dbReference type="EMBL" id="TQB73163.1"/>
    </source>
</evidence>
<reference evidence="1 2" key="1">
    <citation type="submission" date="2019-06" db="EMBL/GenBank/DDBJ databases">
        <title>Wine fermentation using esterase from Monascus purpureus.</title>
        <authorList>
            <person name="Geng C."/>
            <person name="Zhang Y."/>
        </authorList>
    </citation>
    <scope>NUCLEOTIDE SEQUENCE [LARGE SCALE GENOMIC DNA]</scope>
    <source>
        <strain evidence="1">HQ1</strain>
    </source>
</reference>
<comment type="caution">
    <text evidence="1">The sequence shown here is derived from an EMBL/GenBank/DDBJ whole genome shotgun (WGS) entry which is preliminary data.</text>
</comment>
<evidence type="ECO:0000313" key="2">
    <source>
        <dbReference type="Proteomes" id="UP000319663"/>
    </source>
</evidence>
<keyword evidence="2" id="KW-1185">Reference proteome</keyword>
<gene>
    <name evidence="1" type="ORF">MPDQ_006080</name>
</gene>
<name>A0A507QVI5_MONPU</name>
<dbReference type="EMBL" id="VIFY01000049">
    <property type="protein sequence ID" value="TQB73163.1"/>
    <property type="molecule type" value="Genomic_DNA"/>
</dbReference>